<evidence type="ECO:0000256" key="3">
    <source>
        <dbReference type="ARBA" id="ARBA00041148"/>
    </source>
</evidence>
<dbReference type="GO" id="GO:0043024">
    <property type="term" value="F:ribosomal small subunit binding"/>
    <property type="evidence" value="ECO:0007669"/>
    <property type="project" value="TreeGrafter"/>
</dbReference>
<dbReference type="CDD" id="cd00552">
    <property type="entry name" value="RaiA"/>
    <property type="match status" value="1"/>
</dbReference>
<comment type="subunit">
    <text evidence="2">Associates exclusively with 100S ribosomes, which are dimers of 70S ribosomes.</text>
</comment>
<dbReference type="NCBIfam" id="TIGR00741">
    <property type="entry name" value="yfiA"/>
    <property type="match status" value="1"/>
</dbReference>
<dbReference type="InterPro" id="IPR050574">
    <property type="entry name" value="HPF/YfiA_ribosome-assoc"/>
</dbReference>
<evidence type="ECO:0000313" key="4">
    <source>
        <dbReference type="EMBL" id="KGF31471.1"/>
    </source>
</evidence>
<organism evidence="4 5">
    <name type="scientific">Oligella urethralis DNF00040</name>
    <dbReference type="NCBI Taxonomy" id="1401065"/>
    <lineage>
        <taxon>Bacteria</taxon>
        <taxon>Pseudomonadati</taxon>
        <taxon>Pseudomonadota</taxon>
        <taxon>Betaproteobacteria</taxon>
        <taxon>Burkholderiales</taxon>
        <taxon>Alcaligenaceae</taxon>
        <taxon>Oligella</taxon>
    </lineage>
</organism>
<dbReference type="Gene3D" id="3.30.160.100">
    <property type="entry name" value="Ribosome hibernation promotion factor-like"/>
    <property type="match status" value="1"/>
</dbReference>
<dbReference type="InterPro" id="IPR036567">
    <property type="entry name" value="RHF-like"/>
</dbReference>
<accession>A0A095ZAU1</accession>
<evidence type="ECO:0000256" key="1">
    <source>
        <dbReference type="ARBA" id="ARBA00022845"/>
    </source>
</evidence>
<protein>
    <recommendedName>
        <fullName evidence="3">Ribosome hibernation promoting factor</fullName>
    </recommendedName>
</protein>
<name>A0A095ZAU1_9BURK</name>
<keyword evidence="1" id="KW-0810">Translation regulation</keyword>
<evidence type="ECO:0000256" key="2">
    <source>
        <dbReference type="ARBA" id="ARBA00038695"/>
    </source>
</evidence>
<proteinExistence type="predicted"/>
<dbReference type="InterPro" id="IPR003489">
    <property type="entry name" value="RHF/RaiA"/>
</dbReference>
<comment type="caution">
    <text evidence="4">The sequence shown here is derived from an EMBL/GenBank/DDBJ whole genome shotgun (WGS) entry which is preliminary data.</text>
</comment>
<dbReference type="Proteomes" id="UP000029629">
    <property type="component" value="Unassembled WGS sequence"/>
</dbReference>
<dbReference type="GO" id="GO:0022627">
    <property type="term" value="C:cytosolic small ribosomal subunit"/>
    <property type="evidence" value="ECO:0007669"/>
    <property type="project" value="TreeGrafter"/>
</dbReference>
<dbReference type="OrthoDB" id="9795980at2"/>
<keyword evidence="5" id="KW-1185">Reference proteome</keyword>
<dbReference type="GO" id="GO:0045900">
    <property type="term" value="P:negative regulation of translational elongation"/>
    <property type="evidence" value="ECO:0007669"/>
    <property type="project" value="TreeGrafter"/>
</dbReference>
<sequence>MSSANLSINAHRLELTPAIREYVLKRLDRVLRHTEGATAAIVNLSVEPLKHCADITVRVPGKELFCESVADDLYAAIDALADKADRMVLKHKGKQHDRSHSARRAAV</sequence>
<dbReference type="EMBL" id="JRNI01000013">
    <property type="protein sequence ID" value="KGF31471.1"/>
    <property type="molecule type" value="Genomic_DNA"/>
</dbReference>
<dbReference type="Pfam" id="PF02482">
    <property type="entry name" value="Ribosomal_S30AE"/>
    <property type="match status" value="1"/>
</dbReference>
<dbReference type="AlphaFoldDB" id="A0A095ZAU1"/>
<reference evidence="4 5" key="1">
    <citation type="submission" date="2014-07" db="EMBL/GenBank/DDBJ databases">
        <authorList>
            <person name="McCorrison J."/>
            <person name="Sanka R."/>
            <person name="Torralba M."/>
            <person name="Gillis M."/>
            <person name="Haft D.H."/>
            <person name="Methe B."/>
            <person name="Sutton G."/>
            <person name="Nelson K.E."/>
        </authorList>
    </citation>
    <scope>NUCLEOTIDE SEQUENCE [LARGE SCALE GENOMIC DNA]</scope>
    <source>
        <strain evidence="4 5">DNF00040</strain>
    </source>
</reference>
<dbReference type="PANTHER" id="PTHR33231">
    <property type="entry name" value="30S RIBOSOMAL PROTEIN"/>
    <property type="match status" value="1"/>
</dbReference>
<dbReference type="SUPFAM" id="SSF69754">
    <property type="entry name" value="Ribosome binding protein Y (YfiA homologue)"/>
    <property type="match status" value="1"/>
</dbReference>
<evidence type="ECO:0000313" key="5">
    <source>
        <dbReference type="Proteomes" id="UP000029629"/>
    </source>
</evidence>
<dbReference type="eggNOG" id="COG1544">
    <property type="taxonomic scope" value="Bacteria"/>
</dbReference>
<gene>
    <name evidence="4" type="ORF">HMPREF2130_02955</name>
</gene>
<dbReference type="RefSeq" id="WP_036557958.1">
    <property type="nucleotide sequence ID" value="NZ_JRNI01000013.1"/>
</dbReference>
<dbReference type="PANTHER" id="PTHR33231:SF1">
    <property type="entry name" value="30S RIBOSOMAL PROTEIN"/>
    <property type="match status" value="1"/>
</dbReference>